<dbReference type="PANTHER" id="PTHR12905:SF0">
    <property type="entry name" value="CALCINEURIN-LIKE PHOSPHOESTERASE DOMAIN-CONTAINING PROTEIN"/>
    <property type="match status" value="1"/>
</dbReference>
<dbReference type="Pfam" id="PF00149">
    <property type="entry name" value="Metallophos"/>
    <property type="match status" value="1"/>
</dbReference>
<dbReference type="InterPro" id="IPR051693">
    <property type="entry name" value="UPF0046_metallophosphoest"/>
</dbReference>
<dbReference type="EMBL" id="CAXAMM010013558">
    <property type="protein sequence ID" value="CAK9031655.1"/>
    <property type="molecule type" value="Genomic_DNA"/>
</dbReference>
<proteinExistence type="predicted"/>
<accession>A0ABP0KZL4</accession>
<evidence type="ECO:0000313" key="3">
    <source>
        <dbReference type="Proteomes" id="UP001642464"/>
    </source>
</evidence>
<dbReference type="InterPro" id="IPR004843">
    <property type="entry name" value="Calcineurin-like_PHP"/>
</dbReference>
<dbReference type="SUPFAM" id="SSF56300">
    <property type="entry name" value="Metallo-dependent phosphatases"/>
    <property type="match status" value="1"/>
</dbReference>
<gene>
    <name evidence="2" type="ORF">SCF082_LOCUS19730</name>
</gene>
<evidence type="ECO:0000313" key="2">
    <source>
        <dbReference type="EMBL" id="CAK9031655.1"/>
    </source>
</evidence>
<comment type="caution">
    <text evidence="2">The sequence shown here is derived from an EMBL/GenBank/DDBJ whole genome shotgun (WGS) entry which is preliminary data.</text>
</comment>
<evidence type="ECO:0000259" key="1">
    <source>
        <dbReference type="Pfam" id="PF00149"/>
    </source>
</evidence>
<dbReference type="Proteomes" id="UP001642464">
    <property type="component" value="Unassembled WGS sequence"/>
</dbReference>
<reference evidence="2 3" key="1">
    <citation type="submission" date="2024-02" db="EMBL/GenBank/DDBJ databases">
        <authorList>
            <person name="Chen Y."/>
            <person name="Shah S."/>
            <person name="Dougan E. K."/>
            <person name="Thang M."/>
            <person name="Chan C."/>
        </authorList>
    </citation>
    <scope>NUCLEOTIDE SEQUENCE [LARGE SCALE GENOMIC DNA]</scope>
</reference>
<feature type="domain" description="Calcineurin-like phosphoesterase" evidence="1">
    <location>
        <begin position="84"/>
        <end position="301"/>
    </location>
</feature>
<organism evidence="2 3">
    <name type="scientific">Durusdinium trenchii</name>
    <dbReference type="NCBI Taxonomy" id="1381693"/>
    <lineage>
        <taxon>Eukaryota</taxon>
        <taxon>Sar</taxon>
        <taxon>Alveolata</taxon>
        <taxon>Dinophyceae</taxon>
        <taxon>Suessiales</taxon>
        <taxon>Symbiodiniaceae</taxon>
        <taxon>Durusdinium</taxon>
    </lineage>
</organism>
<protein>
    <recommendedName>
        <fullName evidence="1">Calcineurin-like phosphoesterase domain-containing protein</fullName>
    </recommendedName>
</protein>
<dbReference type="InterPro" id="IPR029052">
    <property type="entry name" value="Metallo-depent_PP-like"/>
</dbReference>
<dbReference type="PANTHER" id="PTHR12905">
    <property type="entry name" value="METALLOPHOSPHOESTERASE"/>
    <property type="match status" value="1"/>
</dbReference>
<sequence>MSWRTGISGWATVALAGLGLLALVGVCLRRPIAAPPRRGDAVEAVTSLAMQPPGVLPTTQNASAAGWHCNELQKPPPGGQCVVSILHISDTHGLHRQMAKKFTMPPADLLVHTGDITDMGTDAEMVDFNLWLDDIKHRYKYGVYLVSGNHDWMWALNRVAEKKVPPEAVIHPKYLQNKVTSAKVLHHEMVEVAGLRIFGSDWCPWFGYAAPGDYWKMEWSDDRGLIYDRWKQQVLRSGKMAPVPTHRYDEIPEGVDILLSHMAPWNIFDHTLEGNWGSSQALLGRIQQTKPKAHLFGHIHEMRGGWERCNQSEAYRGGAEYEPLPGKIFAPQPAPPKEYPTDLILNNAQLNSLWVDHAYTGEWQPNSIAGPGKLIVARWSGGRWRFTAQAVPAVAPPLTVAKK</sequence>
<name>A0ABP0KZL4_9DINO</name>
<keyword evidence="3" id="KW-1185">Reference proteome</keyword>
<dbReference type="Gene3D" id="3.60.21.10">
    <property type="match status" value="1"/>
</dbReference>